<gene>
    <name evidence="1" type="ORF">ACFPT7_02270</name>
</gene>
<reference evidence="2" key="1">
    <citation type="journal article" date="2019" name="Int. J. Syst. Evol. Microbiol.">
        <title>The Global Catalogue of Microorganisms (GCM) 10K type strain sequencing project: providing services to taxonomists for standard genome sequencing and annotation.</title>
        <authorList>
            <consortium name="The Broad Institute Genomics Platform"/>
            <consortium name="The Broad Institute Genome Sequencing Center for Infectious Disease"/>
            <person name="Wu L."/>
            <person name="Ma J."/>
        </authorList>
    </citation>
    <scope>NUCLEOTIDE SEQUENCE [LARGE SCALE GENOMIC DNA]</scope>
    <source>
        <strain evidence="2">JCM 4087</strain>
    </source>
</reference>
<organism evidence="1 2">
    <name type="scientific">Acidicapsa dinghuensis</name>
    <dbReference type="NCBI Taxonomy" id="2218256"/>
    <lineage>
        <taxon>Bacteria</taxon>
        <taxon>Pseudomonadati</taxon>
        <taxon>Acidobacteriota</taxon>
        <taxon>Terriglobia</taxon>
        <taxon>Terriglobales</taxon>
        <taxon>Acidobacteriaceae</taxon>
        <taxon>Acidicapsa</taxon>
    </lineage>
</organism>
<sequence length="55" mass="5719">MAKAKTPPPKQPGVTVHSKLSPEIVEQLDKIAASNSITRAAAIAIAVSRLIKTGI</sequence>
<protein>
    <recommendedName>
        <fullName evidence="3">Ribbon-helix-helix protein, CopG family</fullName>
    </recommendedName>
</protein>
<dbReference type="Proteomes" id="UP001596091">
    <property type="component" value="Unassembled WGS sequence"/>
</dbReference>
<evidence type="ECO:0008006" key="3">
    <source>
        <dbReference type="Google" id="ProtNLM"/>
    </source>
</evidence>
<accession>A0ABW1EA17</accession>
<comment type="caution">
    <text evidence="1">The sequence shown here is derived from an EMBL/GenBank/DDBJ whole genome shotgun (WGS) entry which is preliminary data.</text>
</comment>
<proteinExistence type="predicted"/>
<evidence type="ECO:0000313" key="1">
    <source>
        <dbReference type="EMBL" id="MFC5861111.1"/>
    </source>
</evidence>
<name>A0ABW1EA17_9BACT</name>
<dbReference type="RefSeq" id="WP_263334407.1">
    <property type="nucleotide sequence ID" value="NZ_JAGSYH010000002.1"/>
</dbReference>
<dbReference type="EMBL" id="JBHSPH010000001">
    <property type="protein sequence ID" value="MFC5861111.1"/>
    <property type="molecule type" value="Genomic_DNA"/>
</dbReference>
<keyword evidence="2" id="KW-1185">Reference proteome</keyword>
<evidence type="ECO:0000313" key="2">
    <source>
        <dbReference type="Proteomes" id="UP001596091"/>
    </source>
</evidence>